<protein>
    <submittedName>
        <fullName evidence="1">Bifunctional 2',3'-cyclic-nucleotide 2'-phosphodiesterase/3'-nucleotidase</fullName>
    </submittedName>
</protein>
<accession>A0ACD4RE21</accession>
<sequence>MKRKTSHTFGKKLFNSFAAFLVLLSVLPFPALNAAAEELPSIDLRLMETTDIHAHIMDYDYYSDKETVSYGLARTAVLIDEYRKSAKNSILVDNGDLIQGNPLGEYVYKNLGADIAAGTKTNPIFDAMNTLQYDAGTLGNHEFNYGLDYLNGSLKGTNFPVVSANVFDAQTDKPYFKQYAIKEKELIDNTGNKHTVKIGYTGFVPPQINVWDKKHLEGKVVTKDIVEIAKTVIPEMKAKGADLIVVMAHTGIETASQAAGSENMVFDLAKEVPGIDAIVSGHQHGLFPGDKKYNGIAEIDNAKGTVNGVPVVMPKNWGSHLGLIDLKLGQKDGKWTVTDSQSTAAPITSVTTKDEEIVNTIKSTHESTLNYVRKAVGTTEAPINSFFALVQDDPSVQIVNDAQKWYAKKIAAENPKLQGLPILSAAAPFKAGGRNGVDYYTNIAKGDLAIKNIGDLYLYDNTVQIIKLNGSQVKEWLEMSAGQFNQIDPAKTGEQALLDANFRSYNFDVIDGVTYQIDVTKPAKYSADGKVINADSSRIVNFQYEGKEVNPEQEFLIVTNNYRASGGGGFPNMKPENIAYISADENRQALMNYITEEQTINPSADGNWSIAPIKGEAEVVFESTPAARDFAEKTKNIRYAGEAADEFAKYSLDLKGGEVTPPADSWKLTVMHTNDTHAHLDNVARRAAKVKEIRAKEENSILLDAGDVFSGDLYFTRWNGLADVEFMNMMQYDAMTFGNHEFDKGPEVLRAFIEKAKFPIVSSNVDVANESKLSDLVKDPKDFPSKKDGVIYPYVILDVNGEKVALYGLTTEDTPEASSPGENIVFNDAIKASEATIKTITETEKVDKIIALTHLGYEKDLELAEKVEGIDVIIGGHTHTLVDTLKVVDQDETPTIVAQVQDYGKFLGKLDVAFNKDGLVVPAESSTELIAIDETIAEDPEAKALLDGYKEEINSFKDKVVGHTKVALDGKRENVRSKETNLGNLIADGMLAKAKEAKGAQLAITNGGGIRESINEGDITLGEVLTVMPFGNTLFVLDITGEQIIEALEHGVSAAEEGKGQFPQVAGVKFSFSKGLPAGERIMDVQVENEDGTFSAIELEKSYRIATNGFMGAGGDGYDVFKEASYAEDLFFVDYEVFLEQLEAKKSVQPEIEGRIMEYFTPSVDVQDNKATITFDDTFIPYVEHTNEVLIDLFGTSEFDAVELKFTSSQIAALKAKDSSLSFNNEAVGLDIPLSNLEEKETSISFAKTEEIEDALTDTYDFLLTQDGQALTKFKEEVAIAFFVEEAENPRVYYVDREKEKLTELDGAYEDGAVYGSTSHFSEFTVLESDDKSNPGNGSGNGNNPGSGSSPGQGNTPDKGNHNGGGNGLPHTATSSFNIILTGLVILLAGSIFYFIQRRRLGNT</sequence>
<keyword evidence="2" id="KW-1185">Reference proteome</keyword>
<evidence type="ECO:0000313" key="1">
    <source>
        <dbReference type="EMBL" id="WHZ58397.1"/>
    </source>
</evidence>
<name>A0ACD4RE21_9BACI</name>
<dbReference type="EMBL" id="CP126116">
    <property type="protein sequence ID" value="WHZ58397.1"/>
    <property type="molecule type" value="Genomic_DNA"/>
</dbReference>
<dbReference type="Proteomes" id="UP001226091">
    <property type="component" value="Chromosome"/>
</dbReference>
<gene>
    <name evidence="1" type="ORF">QLQ22_03235</name>
</gene>
<reference evidence="2" key="1">
    <citation type="journal article" date="2025" name="Aquaculture">
        <title>Assessment of the bioflocculant production and safety properties of Metabacillus hrfriensis sp. nov. based on phenotypic and whole-genome sequencing analysis.</title>
        <authorList>
            <person name="Zhang R."/>
            <person name="Zhao Z."/>
            <person name="Luo L."/>
            <person name="Wang S."/>
            <person name="Guo K."/>
            <person name="Xu W."/>
        </authorList>
    </citation>
    <scope>NUCLEOTIDE SEQUENCE [LARGE SCALE GENOMIC DNA]</scope>
    <source>
        <strain evidence="2">CT-WN-B3</strain>
    </source>
</reference>
<evidence type="ECO:0000313" key="2">
    <source>
        <dbReference type="Proteomes" id="UP001226091"/>
    </source>
</evidence>
<proteinExistence type="predicted"/>
<organism evidence="1 2">
    <name type="scientific">Metabacillus hrfriensis</name>
    <dbReference type="NCBI Taxonomy" id="3048891"/>
    <lineage>
        <taxon>Bacteria</taxon>
        <taxon>Bacillati</taxon>
        <taxon>Bacillota</taxon>
        <taxon>Bacilli</taxon>
        <taxon>Bacillales</taxon>
        <taxon>Bacillaceae</taxon>
        <taxon>Metabacillus</taxon>
    </lineage>
</organism>